<proteinExistence type="predicted"/>
<evidence type="ECO:0000313" key="1">
    <source>
        <dbReference type="EMBL" id="CAK5064871.1"/>
    </source>
</evidence>
<name>A0ACB0YVU6_MELEN</name>
<gene>
    <name evidence="1" type="ORF">MENTE1834_LOCUS17157</name>
</gene>
<keyword evidence="2" id="KW-1185">Reference proteome</keyword>
<accession>A0ACB0YVU6</accession>
<sequence>MLEGSPGSGKSSLVMALAAATGHKLIRLNLSEQTDVYDLFGTDVPVAQSNGKSATFAWRDGPVLKAIKEGSWILLDEMNLASQSVLEGLNSCFDFRKNIYISELDRTFDVDARKCRFFACQNPHSQGGDRRALPKSFVNRFISIFIEEMTDDDFIFILTEYSKTIPNGNLYLSNELIAKIILINKLFKETNTLVKNSFEFNLRDLFRFLEAIVLFRGNVDFSFDLVYLSRLTSKEAKQKVCFLNLPFYIENLMNLISEILYQLKICKNSNNKTWQDS</sequence>
<comment type="caution">
    <text evidence="1">The sequence shown here is derived from an EMBL/GenBank/DDBJ whole genome shotgun (WGS) entry which is preliminary data.</text>
</comment>
<evidence type="ECO:0000313" key="2">
    <source>
        <dbReference type="Proteomes" id="UP001497535"/>
    </source>
</evidence>
<organism evidence="1 2">
    <name type="scientific">Meloidogyne enterolobii</name>
    <name type="common">Root-knot nematode worm</name>
    <name type="synonym">Meloidogyne mayaguensis</name>
    <dbReference type="NCBI Taxonomy" id="390850"/>
    <lineage>
        <taxon>Eukaryota</taxon>
        <taxon>Metazoa</taxon>
        <taxon>Ecdysozoa</taxon>
        <taxon>Nematoda</taxon>
        <taxon>Chromadorea</taxon>
        <taxon>Rhabditida</taxon>
        <taxon>Tylenchina</taxon>
        <taxon>Tylenchomorpha</taxon>
        <taxon>Tylenchoidea</taxon>
        <taxon>Meloidogynidae</taxon>
        <taxon>Meloidogyninae</taxon>
        <taxon>Meloidogyne</taxon>
    </lineage>
</organism>
<dbReference type="Proteomes" id="UP001497535">
    <property type="component" value="Unassembled WGS sequence"/>
</dbReference>
<reference evidence="1" key="1">
    <citation type="submission" date="2023-11" db="EMBL/GenBank/DDBJ databases">
        <authorList>
            <person name="Poullet M."/>
        </authorList>
    </citation>
    <scope>NUCLEOTIDE SEQUENCE</scope>
    <source>
        <strain evidence="1">E1834</strain>
    </source>
</reference>
<dbReference type="EMBL" id="CAVMJV010000019">
    <property type="protein sequence ID" value="CAK5064871.1"/>
    <property type="molecule type" value="Genomic_DNA"/>
</dbReference>
<protein>
    <submittedName>
        <fullName evidence="1">Uncharacterized protein</fullName>
    </submittedName>
</protein>